<dbReference type="SUPFAM" id="SSF46785">
    <property type="entry name" value="Winged helix' DNA-binding domain"/>
    <property type="match status" value="2"/>
</dbReference>
<evidence type="ECO:0000313" key="5">
    <source>
        <dbReference type="Proteomes" id="UP000007519"/>
    </source>
</evidence>
<dbReference type="Gene3D" id="1.10.10.10">
    <property type="entry name" value="Winged helix-like DNA-binding domain superfamily/Winged helix DNA-binding domain"/>
    <property type="match status" value="2"/>
</dbReference>
<comment type="similarity">
    <text evidence="1">Belongs to the initiator RepB protein family.</text>
</comment>
<organism evidence="4 5">
    <name type="scientific">Saprospira grandis (strain Lewin)</name>
    <dbReference type="NCBI Taxonomy" id="984262"/>
    <lineage>
        <taxon>Bacteria</taxon>
        <taxon>Pseudomonadati</taxon>
        <taxon>Bacteroidota</taxon>
        <taxon>Saprospiria</taxon>
        <taxon>Saprospirales</taxon>
        <taxon>Saprospiraceae</taxon>
        <taxon>Saprospira</taxon>
    </lineage>
</organism>
<dbReference type="HOGENOM" id="CLU_599763_0_0_10"/>
<dbReference type="InterPro" id="IPR000525">
    <property type="entry name" value="Initiator_Rep_WH1"/>
</dbReference>
<feature type="domain" description="Initiator Rep protein WH1" evidence="3">
    <location>
        <begin position="13"/>
        <end position="160"/>
    </location>
</feature>
<dbReference type="Proteomes" id="UP000007519">
    <property type="component" value="Plasmid unnamed"/>
</dbReference>
<dbReference type="KEGG" id="sgn:SGRA_p0027"/>
<dbReference type="InterPro" id="IPR036390">
    <property type="entry name" value="WH_DNA-bd_sf"/>
</dbReference>
<dbReference type="GO" id="GO:0003887">
    <property type="term" value="F:DNA-directed DNA polymerase activity"/>
    <property type="evidence" value="ECO:0007669"/>
    <property type="project" value="InterPro"/>
</dbReference>
<protein>
    <submittedName>
        <fullName evidence="4">Initiator RepB protein</fullName>
    </submittedName>
</protein>
<evidence type="ECO:0000256" key="2">
    <source>
        <dbReference type="SAM" id="MobiDB-lite"/>
    </source>
</evidence>
<dbReference type="Pfam" id="PF01051">
    <property type="entry name" value="Rep3_N"/>
    <property type="match status" value="1"/>
</dbReference>
<name>H6LB02_SAPGL</name>
<accession>H6LB02</accession>
<dbReference type="OrthoDB" id="9765378at2"/>
<proteinExistence type="inferred from homology"/>
<evidence type="ECO:0000259" key="3">
    <source>
        <dbReference type="Pfam" id="PF01051"/>
    </source>
</evidence>
<keyword evidence="4" id="KW-0614">Plasmid</keyword>
<evidence type="ECO:0000313" key="4">
    <source>
        <dbReference type="EMBL" id="AFC26967.1"/>
    </source>
</evidence>
<keyword evidence="5" id="KW-1185">Reference proteome</keyword>
<dbReference type="AlphaFoldDB" id="H6LB02"/>
<dbReference type="eggNOG" id="COG5527">
    <property type="taxonomic scope" value="Bacteria"/>
</dbReference>
<reference evidence="4 5" key="1">
    <citation type="journal article" date="2012" name="Stand. Genomic Sci.">
        <title>Complete genome sequencing and analysis of Saprospira grandis str. Lewin, a predatory marine bacterium.</title>
        <authorList>
            <person name="Saw J.H."/>
            <person name="Yuryev A."/>
            <person name="Kanbe M."/>
            <person name="Hou S."/>
            <person name="Young A.G."/>
            <person name="Aizawa S."/>
            <person name="Alam M."/>
        </authorList>
    </citation>
    <scope>NUCLEOTIDE SEQUENCE [LARGE SCALE GENOMIC DNA]</scope>
    <source>
        <strain evidence="4 5">Lewin</strain>
        <plasmid evidence="5">Plasmid SGRA01</plasmid>
    </source>
</reference>
<dbReference type="InterPro" id="IPR036388">
    <property type="entry name" value="WH-like_DNA-bd_sf"/>
</dbReference>
<dbReference type="GO" id="GO:0006270">
    <property type="term" value="P:DNA replication initiation"/>
    <property type="evidence" value="ECO:0007669"/>
    <property type="project" value="InterPro"/>
</dbReference>
<dbReference type="EMBL" id="CP002832">
    <property type="protein sequence ID" value="AFC26967.1"/>
    <property type="molecule type" value="Genomic_DNA"/>
</dbReference>
<sequence>MERKNERQVSSTVREANELIEASYRFSVWEDRIFLLTLSQIQAEDDDFKIYKIYVKDLAREYGLATKSVYENIREAVSSLQRKTISIPFRFDEGPGKLTTSFFTSFGELDQSDFSHILVELHPKLKPYLLQLKERFTQYNISFLVRMQSHYSKRIYKLLKQYHPLSKRRISIQQLKQILQIEPEEYKRYFDFKRRVILKAQEDLAEYTDLKFEFEEERKGRKVQAILFTIATNEKNEIESSPAPKSKSPKKLQAAPSQGKLSAEAKKLFEQVEHWGLSQQDFEKYLKQKTQEEFQTCIDLTLQNEKVKNRVAYLVSLLKKENLKAVKKLPDSGKRPVLKNSFHEEFKKLEKEHQQQVSQCRAHYHRLAQAEIQRQLQDGPSIERFISQFRAQNSWMPLNLQAFRQEFAESRMFQGRVYNLFRLVLPKLPELEQKRELKIKTMEKEFWALVRKLRNA</sequence>
<geneLocation type="plasmid" evidence="5">
    <name>SGRA01</name>
</geneLocation>
<feature type="region of interest" description="Disordered" evidence="2">
    <location>
        <begin position="237"/>
        <end position="257"/>
    </location>
</feature>
<feature type="compositionally biased region" description="Low complexity" evidence="2">
    <location>
        <begin position="240"/>
        <end position="257"/>
    </location>
</feature>
<dbReference type="RefSeq" id="WP_015695522.1">
    <property type="nucleotide sequence ID" value="NC_016936.1"/>
</dbReference>
<evidence type="ECO:0000256" key="1">
    <source>
        <dbReference type="ARBA" id="ARBA00038283"/>
    </source>
</evidence>
<dbReference type="Pfam" id="PF21205">
    <property type="entry name" value="Rep3_C"/>
    <property type="match status" value="1"/>
</dbReference>
<gene>
    <name evidence="4" type="ORF">SGRA_p0027</name>
</gene>